<sequence length="67" mass="7593">PMVAIANQVNWQSVHQDVKPAFVNGKLEGEVYVEQSQGFKVKVAEDKILKQQEEFELMVDNKSATED</sequence>
<reference evidence="2 3" key="1">
    <citation type="journal article" date="2018" name="Front. Plant Sci.">
        <title>Red Clover (Trifolium pratense) and Zigzag Clover (T. medium) - A Picture of Genomic Similarities and Differences.</title>
        <authorList>
            <person name="Dluhosova J."/>
            <person name="Istvanek J."/>
            <person name="Nedelnik J."/>
            <person name="Repkova J."/>
        </authorList>
    </citation>
    <scope>NUCLEOTIDE SEQUENCE [LARGE SCALE GENOMIC DNA]</scope>
    <source>
        <strain evidence="3">cv. 10/8</strain>
        <tissue evidence="2">Leaf</tissue>
    </source>
</reference>
<keyword evidence="3" id="KW-1185">Reference proteome</keyword>
<protein>
    <submittedName>
        <fullName evidence="2">Reverse transcriptase</fullName>
    </submittedName>
</protein>
<keyword evidence="2" id="KW-0808">Transferase</keyword>
<dbReference type="Proteomes" id="UP000265520">
    <property type="component" value="Unassembled WGS sequence"/>
</dbReference>
<name>A0A392RSS0_9FABA</name>
<feature type="domain" description="Reverse transcriptase Ty1/copia-type" evidence="1">
    <location>
        <begin position="3"/>
        <end position="51"/>
    </location>
</feature>
<feature type="non-terminal residue" evidence="2">
    <location>
        <position position="1"/>
    </location>
</feature>
<dbReference type="InterPro" id="IPR013103">
    <property type="entry name" value="RVT_2"/>
</dbReference>
<keyword evidence="2" id="KW-0548">Nucleotidyltransferase</keyword>
<evidence type="ECO:0000313" key="2">
    <source>
        <dbReference type="EMBL" id="MCI39643.1"/>
    </source>
</evidence>
<evidence type="ECO:0000313" key="3">
    <source>
        <dbReference type="Proteomes" id="UP000265520"/>
    </source>
</evidence>
<accession>A0A392RSS0</accession>
<comment type="caution">
    <text evidence="2">The sequence shown here is derived from an EMBL/GenBank/DDBJ whole genome shotgun (WGS) entry which is preliminary data.</text>
</comment>
<dbReference type="GO" id="GO:0003964">
    <property type="term" value="F:RNA-directed DNA polymerase activity"/>
    <property type="evidence" value="ECO:0007669"/>
    <property type="project" value="UniProtKB-KW"/>
</dbReference>
<dbReference type="Pfam" id="PF07727">
    <property type="entry name" value="RVT_2"/>
    <property type="match status" value="1"/>
</dbReference>
<keyword evidence="2" id="KW-0695">RNA-directed DNA polymerase</keyword>
<dbReference type="EMBL" id="LXQA010269920">
    <property type="protein sequence ID" value="MCI39643.1"/>
    <property type="molecule type" value="Genomic_DNA"/>
</dbReference>
<dbReference type="AlphaFoldDB" id="A0A392RSS0"/>
<evidence type="ECO:0000259" key="1">
    <source>
        <dbReference type="Pfam" id="PF07727"/>
    </source>
</evidence>
<proteinExistence type="predicted"/>
<organism evidence="2 3">
    <name type="scientific">Trifolium medium</name>
    <dbReference type="NCBI Taxonomy" id="97028"/>
    <lineage>
        <taxon>Eukaryota</taxon>
        <taxon>Viridiplantae</taxon>
        <taxon>Streptophyta</taxon>
        <taxon>Embryophyta</taxon>
        <taxon>Tracheophyta</taxon>
        <taxon>Spermatophyta</taxon>
        <taxon>Magnoliopsida</taxon>
        <taxon>eudicotyledons</taxon>
        <taxon>Gunneridae</taxon>
        <taxon>Pentapetalae</taxon>
        <taxon>rosids</taxon>
        <taxon>fabids</taxon>
        <taxon>Fabales</taxon>
        <taxon>Fabaceae</taxon>
        <taxon>Papilionoideae</taxon>
        <taxon>50 kb inversion clade</taxon>
        <taxon>NPAAA clade</taxon>
        <taxon>Hologalegina</taxon>
        <taxon>IRL clade</taxon>
        <taxon>Trifolieae</taxon>
        <taxon>Trifolium</taxon>
    </lineage>
</organism>